<organism evidence="1">
    <name type="scientific">uncultured Frankineae bacterium</name>
    <dbReference type="NCBI Taxonomy" id="437475"/>
    <lineage>
        <taxon>Bacteria</taxon>
        <taxon>Bacillati</taxon>
        <taxon>Actinomycetota</taxon>
        <taxon>Actinomycetes</taxon>
        <taxon>Frankiales</taxon>
        <taxon>environmental samples</taxon>
    </lineage>
</organism>
<name>A0A6J4MI42_9ACTN</name>
<dbReference type="AlphaFoldDB" id="A0A6J4MI42"/>
<evidence type="ECO:0000313" key="1">
    <source>
        <dbReference type="EMBL" id="CAA9360260.1"/>
    </source>
</evidence>
<proteinExistence type="predicted"/>
<gene>
    <name evidence="1" type="ORF">AVDCRST_MAG16-2995</name>
</gene>
<accession>A0A6J4MI42</accession>
<sequence>MTTIKASCPTCGEVELTPEDVSLMVCSHAPLSYYAFTCWTCTHEIRKPADDHVVALLVSGGVPAQVWELPAEALEEHTGPQLTYDDLLDFALHLSTTDLLARAAGARATT</sequence>
<dbReference type="EMBL" id="CADCUE010000283">
    <property type="protein sequence ID" value="CAA9360260.1"/>
    <property type="molecule type" value="Genomic_DNA"/>
</dbReference>
<reference evidence="1" key="1">
    <citation type="submission" date="2020-02" db="EMBL/GenBank/DDBJ databases">
        <authorList>
            <person name="Meier V. D."/>
        </authorList>
    </citation>
    <scope>NUCLEOTIDE SEQUENCE</scope>
    <source>
        <strain evidence="1">AVDCRST_MAG16</strain>
    </source>
</reference>
<protein>
    <submittedName>
        <fullName evidence="1">Uncharacterized protein</fullName>
    </submittedName>
</protein>